<evidence type="ECO:0000256" key="1">
    <source>
        <dbReference type="SAM" id="MobiDB-lite"/>
    </source>
</evidence>
<dbReference type="Proteomes" id="UP000266723">
    <property type="component" value="Unassembled WGS sequence"/>
</dbReference>
<feature type="compositionally biased region" description="Acidic residues" evidence="1">
    <location>
        <begin position="169"/>
        <end position="178"/>
    </location>
</feature>
<feature type="region of interest" description="Disordered" evidence="1">
    <location>
        <begin position="79"/>
        <end position="178"/>
    </location>
</feature>
<feature type="compositionally biased region" description="Polar residues" evidence="1">
    <location>
        <begin position="217"/>
        <end position="230"/>
    </location>
</feature>
<feature type="compositionally biased region" description="Polar residues" evidence="1">
    <location>
        <begin position="1"/>
        <end position="14"/>
    </location>
</feature>
<feature type="compositionally biased region" description="Basic and acidic residues" evidence="1">
    <location>
        <begin position="101"/>
        <end position="114"/>
    </location>
</feature>
<organism evidence="2 3">
    <name type="scientific">Brassica cretica</name>
    <name type="common">Mustard</name>
    <dbReference type="NCBI Taxonomy" id="69181"/>
    <lineage>
        <taxon>Eukaryota</taxon>
        <taxon>Viridiplantae</taxon>
        <taxon>Streptophyta</taxon>
        <taxon>Embryophyta</taxon>
        <taxon>Tracheophyta</taxon>
        <taxon>Spermatophyta</taxon>
        <taxon>Magnoliopsida</taxon>
        <taxon>eudicotyledons</taxon>
        <taxon>Gunneridae</taxon>
        <taxon>Pentapetalae</taxon>
        <taxon>rosids</taxon>
        <taxon>malvids</taxon>
        <taxon>Brassicales</taxon>
        <taxon>Brassicaceae</taxon>
        <taxon>Brassiceae</taxon>
        <taxon>Brassica</taxon>
    </lineage>
</organism>
<reference evidence="2 3" key="1">
    <citation type="journal article" date="2020" name="BMC Genomics">
        <title>Intraspecific diversification of the crop wild relative Brassica cretica Lam. using demographic model selection.</title>
        <authorList>
            <person name="Kioukis A."/>
            <person name="Michalopoulou V.A."/>
            <person name="Briers L."/>
            <person name="Pirintsos S."/>
            <person name="Studholme D.J."/>
            <person name="Pavlidis P."/>
            <person name="Sarris P.F."/>
        </authorList>
    </citation>
    <scope>NUCLEOTIDE SEQUENCE [LARGE SCALE GENOMIC DNA]</scope>
    <source>
        <strain evidence="3">cv. PFS-1207/04</strain>
    </source>
</reference>
<feature type="compositionally biased region" description="Basic and acidic residues" evidence="1">
    <location>
        <begin position="131"/>
        <end position="140"/>
    </location>
</feature>
<evidence type="ECO:0000313" key="3">
    <source>
        <dbReference type="Proteomes" id="UP000266723"/>
    </source>
</evidence>
<feature type="compositionally biased region" description="Polar residues" evidence="1">
    <location>
        <begin position="115"/>
        <end position="126"/>
    </location>
</feature>
<accession>A0ABQ7ARL7</accession>
<protein>
    <submittedName>
        <fullName evidence="2">Uncharacterized protein</fullName>
    </submittedName>
</protein>
<keyword evidence="3" id="KW-1185">Reference proteome</keyword>
<sequence>MSADNTNNMQTPLNGGSKDDQNTPESAVSAANVTANSATLDEFEKMFFSYEKRSKEQDKLVGTLTKKVKTLTARTREVLPRGSTKIRGRTLDFATPLDRPGTSRERPSGQDHSESSPAEKQNSKNPLSPAKVDEVEHVDLDPSDISNDTEEDADIHPRRTRNRSALEDSPFDEPMMEEEENLYWVEQEEGKSFKVRITTQSTRNKAEPRAIRGLAIQDTTKTPSASSTRPEGTRRPTVKSWERGWPQSY</sequence>
<feature type="region of interest" description="Disordered" evidence="1">
    <location>
        <begin position="1"/>
        <end position="36"/>
    </location>
</feature>
<name>A0ABQ7ARL7_BRACR</name>
<evidence type="ECO:0000313" key="2">
    <source>
        <dbReference type="EMBL" id="KAF3516648.1"/>
    </source>
</evidence>
<dbReference type="EMBL" id="QGKV02001556">
    <property type="protein sequence ID" value="KAF3516648.1"/>
    <property type="molecule type" value="Genomic_DNA"/>
</dbReference>
<feature type="region of interest" description="Disordered" evidence="1">
    <location>
        <begin position="199"/>
        <end position="249"/>
    </location>
</feature>
<gene>
    <name evidence="2" type="ORF">DY000_02060165</name>
</gene>
<feature type="compositionally biased region" description="Low complexity" evidence="1">
    <location>
        <begin position="26"/>
        <end position="36"/>
    </location>
</feature>
<proteinExistence type="predicted"/>
<comment type="caution">
    <text evidence="2">The sequence shown here is derived from an EMBL/GenBank/DDBJ whole genome shotgun (WGS) entry which is preliminary data.</text>
</comment>